<feature type="domain" description="SLH" evidence="4">
    <location>
        <begin position="93"/>
        <end position="161"/>
    </location>
</feature>
<reference evidence="5" key="1">
    <citation type="submission" date="2009-07" db="EMBL/GenBank/DDBJ databases">
        <authorList>
            <consortium name="US DOE Joint Genome Institute (JGI-PGF)"/>
            <person name="Lucas S."/>
            <person name="Copeland A."/>
            <person name="Lapidus A."/>
            <person name="Glavina del Rio T."/>
            <person name="Tice H."/>
            <person name="Bruce D."/>
            <person name="Goodwin L."/>
            <person name="Pitluck S."/>
            <person name="Larimer F."/>
            <person name="Land M.L."/>
            <person name="Mouttaki H."/>
            <person name="He Z."/>
            <person name="Zhou J."/>
            <person name="Hemme C.L."/>
        </authorList>
    </citation>
    <scope>NUCLEOTIDE SEQUENCE</scope>
    <source>
        <strain evidence="5">DSM 2782</strain>
    </source>
</reference>
<sequence>MGNFKKISAAVVAGAIMLSSVVPSFAAAYTPVNGEKASVLNQLELYAGTSDTSYVPSLETSLTRGQGATLLAKLFNMDTAAQALTEDEANAILKDFADAAKVPTYAKKRLAYLVKNNIMSGSKDTTTGDVFVNADEALLGGQFATLILKQLGYSVSSWTEAINQLSKVDGAKEIANYLAYAQKLVLRDQAVGIMFGSLTSEYSDGKATIIDKIVEAKPSLREVAEKAGLISTPAVLAVDSVKALNLRELVVTFNKAVITDEAKKATNYEINDVNPAAVDVSADGKTVTLRTSNAHKMSNYATDVKLEVFKAVGFAADTTISNISAKDITVPSVVSVEATGPRNLKVTFSEPLNEDVAAVDTVNSFKLDNGFVALDTTSASYNGNVLSLKTLGDLSEGAHSLQVKNDSSNKLVDSASYAVTPTSSSFNYVKDTSPLTVKVVESTETTATIQFSKPIDKNTLTANVLLRHTYNTSTNQVVGTSLVNSGDDQKFTVTFPDNMPFAPGSSNLYIVYQNDGAIKDNYGNKMAETTLTINTTADLTKPTVSKVDFISATSLEVTFSEKVLAGTGSNGAENTALYTLKDSTGAAISITGAAFKDSANKVVVLTTNVMNGGSYTLAVKDVKDVSVAKNEMDDATISFTGVDKVAPTVSATKQIGDNKIKVIFSEAMDVATITDKGNWMHNSAALDANDTVVAVDGNKAVIITFKNNLNNTDANSDSILDNEKLTLARVKDVVGNWSESFSQTLDVTKASNIVYTNAEMIATDKIRLTFKDEVITGATTGDFEVSYNNGSTWAVKVIGMSVSVVDGETIMTLTTDSKAANTQATDVQVRTKDGAATTSAKNAYNKPLEFTAATLTDKVAPSIVSVVTKDTGVANNKIDTIEITYSENLYVASVADSDYTVEGYEITGVVVNGTKVTITVKEKDFVDSSATPKVTQVGQVEDSLRNVLGAQDAITATNGIS</sequence>
<organism evidence="5 6">
    <name type="scientific">Ruminiclostridium papyrosolvens DSM 2782</name>
    <dbReference type="NCBI Taxonomy" id="588581"/>
    <lineage>
        <taxon>Bacteria</taxon>
        <taxon>Bacillati</taxon>
        <taxon>Bacillota</taxon>
        <taxon>Clostridia</taxon>
        <taxon>Eubacteriales</taxon>
        <taxon>Oscillospiraceae</taxon>
        <taxon>Ruminiclostridium</taxon>
    </lineage>
</organism>
<evidence type="ECO:0000259" key="4">
    <source>
        <dbReference type="PROSITE" id="PS51272"/>
    </source>
</evidence>
<dbReference type="PROSITE" id="PS51272">
    <property type="entry name" value="SLH"/>
    <property type="match status" value="1"/>
</dbReference>
<dbReference type="Proteomes" id="UP000003860">
    <property type="component" value="Unassembled WGS sequence"/>
</dbReference>
<evidence type="ECO:0000256" key="1">
    <source>
        <dbReference type="ARBA" id="ARBA00022729"/>
    </source>
</evidence>
<feature type="chain" id="PRO_5039659113" description="SLH domain-containing protein" evidence="3">
    <location>
        <begin position="27"/>
        <end position="961"/>
    </location>
</feature>
<keyword evidence="6" id="KW-1185">Reference proteome</keyword>
<evidence type="ECO:0000313" key="5">
    <source>
        <dbReference type="EMBL" id="EGD48204.1"/>
    </source>
</evidence>
<comment type="caution">
    <text evidence="5">The sequence shown here is derived from an EMBL/GenBank/DDBJ whole genome shotgun (WGS) entry which is preliminary data.</text>
</comment>
<dbReference type="STRING" id="588581.Cpap_2354"/>
<dbReference type="InterPro" id="IPR014755">
    <property type="entry name" value="Cu-Rt/internalin_Ig-like"/>
</dbReference>
<dbReference type="AlphaFoldDB" id="F1TB00"/>
<accession>F1TB00</accession>
<dbReference type="Gene3D" id="2.60.40.1220">
    <property type="match status" value="5"/>
</dbReference>
<dbReference type="InterPro" id="IPR001119">
    <property type="entry name" value="SLH_dom"/>
</dbReference>
<gene>
    <name evidence="5" type="ORF">Cpap_2354</name>
</gene>
<name>F1TB00_9FIRM</name>
<proteinExistence type="predicted"/>
<reference evidence="5" key="2">
    <citation type="submission" date="2011-01" db="EMBL/GenBank/DDBJ databases">
        <title>The Non-contiguous Finished genome of Clostridium papyrosolvens.</title>
        <authorList>
            <person name="Lucas S."/>
            <person name="Copeland A."/>
            <person name="Lapidus A."/>
            <person name="Cheng J.-F."/>
            <person name="Goodwin L."/>
            <person name="Pitluck S."/>
            <person name="Misra M."/>
            <person name="Chertkov O."/>
            <person name="Detter J.C."/>
            <person name="Han C."/>
            <person name="Tapia R."/>
            <person name="Land M."/>
            <person name="Hauser L."/>
            <person name="Kyrpides N."/>
            <person name="Ivanova N."/>
            <person name="Pagani I."/>
            <person name="Mouttaki H."/>
            <person name="He Z."/>
            <person name="Zhou J."/>
            <person name="Hemme C.L."/>
            <person name="Woyke T."/>
        </authorList>
    </citation>
    <scope>NUCLEOTIDE SEQUENCE [LARGE SCALE GENOMIC DNA]</scope>
    <source>
        <strain evidence="5">DSM 2782</strain>
    </source>
</reference>
<dbReference type="OrthoDB" id="1736087at2"/>
<feature type="signal peptide" evidence="3">
    <location>
        <begin position="1"/>
        <end position="26"/>
    </location>
</feature>
<evidence type="ECO:0000256" key="3">
    <source>
        <dbReference type="SAM" id="SignalP"/>
    </source>
</evidence>
<keyword evidence="1 3" id="KW-0732">Signal</keyword>
<evidence type="ECO:0000313" key="6">
    <source>
        <dbReference type="Proteomes" id="UP000003860"/>
    </source>
</evidence>
<evidence type="ECO:0000256" key="2">
    <source>
        <dbReference type="ARBA" id="ARBA00022737"/>
    </source>
</evidence>
<keyword evidence="2" id="KW-0677">Repeat</keyword>
<protein>
    <recommendedName>
        <fullName evidence="4">SLH domain-containing protein</fullName>
    </recommendedName>
</protein>
<dbReference type="EMBL" id="ACXX02000004">
    <property type="protein sequence ID" value="EGD48204.1"/>
    <property type="molecule type" value="Genomic_DNA"/>
</dbReference>
<dbReference type="RefSeq" id="WP_004618247.1">
    <property type="nucleotide sequence ID" value="NZ_ACXX02000004.1"/>
</dbReference>
<dbReference type="eggNOG" id="COG0544">
    <property type="taxonomic scope" value="Bacteria"/>
</dbReference>